<accession>A0A8H6INU3</accession>
<protein>
    <submittedName>
        <fullName evidence="2">Uncharacterized protein</fullName>
    </submittedName>
</protein>
<feature type="compositionally biased region" description="Polar residues" evidence="1">
    <location>
        <begin position="16"/>
        <end position="32"/>
    </location>
</feature>
<organism evidence="2 3">
    <name type="scientific">Colletotrichum sojae</name>
    <dbReference type="NCBI Taxonomy" id="2175907"/>
    <lineage>
        <taxon>Eukaryota</taxon>
        <taxon>Fungi</taxon>
        <taxon>Dikarya</taxon>
        <taxon>Ascomycota</taxon>
        <taxon>Pezizomycotina</taxon>
        <taxon>Sordariomycetes</taxon>
        <taxon>Hypocreomycetidae</taxon>
        <taxon>Glomerellales</taxon>
        <taxon>Glomerellaceae</taxon>
        <taxon>Colletotrichum</taxon>
        <taxon>Colletotrichum orchidearum species complex</taxon>
    </lineage>
</organism>
<dbReference type="EMBL" id="WIGN01000540">
    <property type="protein sequence ID" value="KAF6789083.1"/>
    <property type="molecule type" value="Genomic_DNA"/>
</dbReference>
<dbReference type="Proteomes" id="UP000652219">
    <property type="component" value="Unassembled WGS sequence"/>
</dbReference>
<evidence type="ECO:0000313" key="3">
    <source>
        <dbReference type="Proteomes" id="UP000652219"/>
    </source>
</evidence>
<gene>
    <name evidence="2" type="ORF">CSOJ01_14839</name>
</gene>
<reference evidence="2 3" key="1">
    <citation type="journal article" date="2020" name="Phytopathology">
        <title>Genome Sequence Resources of Colletotrichum truncatum, C. plurivorum, C. musicola, and C. sojae: Four Species Pathogenic to Soybean (Glycine max).</title>
        <authorList>
            <person name="Rogerio F."/>
            <person name="Boufleur T.R."/>
            <person name="Ciampi-Guillardi M."/>
            <person name="Sukno S.A."/>
            <person name="Thon M.R."/>
            <person name="Massola Junior N.S."/>
            <person name="Baroncelli R."/>
        </authorList>
    </citation>
    <scope>NUCLEOTIDE SEQUENCE [LARGE SCALE GENOMIC DNA]</scope>
    <source>
        <strain evidence="2 3">LFN0009</strain>
    </source>
</reference>
<evidence type="ECO:0000313" key="2">
    <source>
        <dbReference type="EMBL" id="KAF6789083.1"/>
    </source>
</evidence>
<keyword evidence="3" id="KW-1185">Reference proteome</keyword>
<proteinExistence type="predicted"/>
<comment type="caution">
    <text evidence="2">The sequence shown here is derived from an EMBL/GenBank/DDBJ whole genome shotgun (WGS) entry which is preliminary data.</text>
</comment>
<name>A0A8H6INU3_9PEZI</name>
<sequence length="32" mass="3459">MSAHNDKGRSAYGQRNCPTHGQTSIALQQSTL</sequence>
<evidence type="ECO:0000256" key="1">
    <source>
        <dbReference type="SAM" id="MobiDB-lite"/>
    </source>
</evidence>
<feature type="region of interest" description="Disordered" evidence="1">
    <location>
        <begin position="1"/>
        <end position="32"/>
    </location>
</feature>
<dbReference type="AlphaFoldDB" id="A0A8H6INU3"/>